<keyword evidence="2" id="KW-1133">Transmembrane helix</keyword>
<organism evidence="3 4">
    <name type="scientific">Williamsia limnetica</name>
    <dbReference type="NCBI Taxonomy" id="882452"/>
    <lineage>
        <taxon>Bacteria</taxon>
        <taxon>Bacillati</taxon>
        <taxon>Actinomycetota</taxon>
        <taxon>Actinomycetes</taxon>
        <taxon>Mycobacteriales</taxon>
        <taxon>Nocardiaceae</taxon>
        <taxon>Williamsia</taxon>
    </lineage>
</organism>
<comment type="caution">
    <text evidence="3">The sequence shown here is derived from an EMBL/GenBank/DDBJ whole genome shotgun (WGS) entry which is preliminary data.</text>
</comment>
<evidence type="ECO:0000256" key="2">
    <source>
        <dbReference type="SAM" id="Phobius"/>
    </source>
</evidence>
<sequence>MRETDERPHPGAPKPTTSTRRDDELWASIVTVGIAGMLAILFVVLWVAIN</sequence>
<feature type="transmembrane region" description="Helical" evidence="2">
    <location>
        <begin position="25"/>
        <end position="49"/>
    </location>
</feature>
<evidence type="ECO:0000313" key="3">
    <source>
        <dbReference type="EMBL" id="PYE11123.1"/>
    </source>
</evidence>
<reference evidence="3 4" key="1">
    <citation type="submission" date="2018-06" db="EMBL/GenBank/DDBJ databases">
        <title>Genomic Encyclopedia of Type Strains, Phase IV (KMG-IV): sequencing the most valuable type-strain genomes for metagenomic binning, comparative biology and taxonomic classification.</title>
        <authorList>
            <person name="Goeker M."/>
        </authorList>
    </citation>
    <scope>NUCLEOTIDE SEQUENCE [LARGE SCALE GENOMIC DNA]</scope>
    <source>
        <strain evidence="3 4">DSM 45521</strain>
    </source>
</reference>
<evidence type="ECO:0000256" key="1">
    <source>
        <dbReference type="SAM" id="MobiDB-lite"/>
    </source>
</evidence>
<gene>
    <name evidence="3" type="ORF">DFR67_1407</name>
</gene>
<keyword evidence="2" id="KW-0812">Transmembrane</keyword>
<dbReference type="Proteomes" id="UP000247591">
    <property type="component" value="Unassembled WGS sequence"/>
</dbReference>
<feature type="region of interest" description="Disordered" evidence="1">
    <location>
        <begin position="1"/>
        <end position="20"/>
    </location>
</feature>
<keyword evidence="2" id="KW-0472">Membrane</keyword>
<name>A0A318REU8_WILLI</name>
<dbReference type="AlphaFoldDB" id="A0A318REU8"/>
<dbReference type="RefSeq" id="WP_158540082.1">
    <property type="nucleotide sequence ID" value="NZ_QJSP01000040.1"/>
</dbReference>
<accession>A0A318REU8</accession>
<proteinExistence type="predicted"/>
<keyword evidence="4" id="KW-1185">Reference proteome</keyword>
<protein>
    <submittedName>
        <fullName evidence="3">Uncharacterized protein</fullName>
    </submittedName>
</protein>
<evidence type="ECO:0000313" key="4">
    <source>
        <dbReference type="Proteomes" id="UP000247591"/>
    </source>
</evidence>
<dbReference type="EMBL" id="QJSP01000040">
    <property type="protein sequence ID" value="PYE11123.1"/>
    <property type="molecule type" value="Genomic_DNA"/>
</dbReference>